<evidence type="ECO:0000313" key="2">
    <source>
        <dbReference type="EMBL" id="XBO44883.1"/>
    </source>
</evidence>
<dbReference type="RefSeq" id="WP_406832368.1">
    <property type="nucleotide sequence ID" value="NZ_CP157483.1"/>
</dbReference>
<dbReference type="CDD" id="cd02252">
    <property type="entry name" value="nylC_like"/>
    <property type="match status" value="1"/>
</dbReference>
<protein>
    <submittedName>
        <fullName evidence="2">P1 family peptidase</fullName>
    </submittedName>
</protein>
<dbReference type="EMBL" id="CP157483">
    <property type="protein sequence ID" value="XBO44883.1"/>
    <property type="molecule type" value="Genomic_DNA"/>
</dbReference>
<dbReference type="InterPro" id="IPR005321">
    <property type="entry name" value="Peptidase_S58_DmpA"/>
</dbReference>
<organism evidence="2">
    <name type="scientific">Pedococcus sp. KACC 23699</name>
    <dbReference type="NCBI Taxonomy" id="3149228"/>
    <lineage>
        <taxon>Bacteria</taxon>
        <taxon>Bacillati</taxon>
        <taxon>Actinomycetota</taxon>
        <taxon>Actinomycetes</taxon>
        <taxon>Micrococcales</taxon>
        <taxon>Intrasporangiaceae</taxon>
        <taxon>Pedococcus</taxon>
    </lineage>
</organism>
<accession>A0AAU7JXD1</accession>
<dbReference type="PANTHER" id="PTHR36512">
    <property type="entry name" value="D-AMINOPEPTIDASE"/>
    <property type="match status" value="1"/>
</dbReference>
<evidence type="ECO:0000256" key="1">
    <source>
        <dbReference type="ARBA" id="ARBA00007068"/>
    </source>
</evidence>
<reference evidence="2" key="1">
    <citation type="submission" date="2024-05" db="EMBL/GenBank/DDBJ databases">
        <authorList>
            <person name="Kim S."/>
            <person name="Heo J."/>
            <person name="Choi H."/>
            <person name="Choi Y."/>
            <person name="Kwon S.-W."/>
            <person name="Kim Y."/>
        </authorList>
    </citation>
    <scope>NUCLEOTIDE SEQUENCE</scope>
    <source>
        <strain evidence="2">KACC 23699</strain>
    </source>
</reference>
<dbReference type="Pfam" id="PF03576">
    <property type="entry name" value="Peptidase_S58"/>
    <property type="match status" value="1"/>
</dbReference>
<dbReference type="SUPFAM" id="SSF56266">
    <property type="entry name" value="DmpA/ArgJ-like"/>
    <property type="match status" value="1"/>
</dbReference>
<proteinExistence type="inferred from homology"/>
<dbReference type="Gene3D" id="3.60.70.12">
    <property type="entry name" value="L-amino peptidase D-ALA esterase/amidase"/>
    <property type="match status" value="1"/>
</dbReference>
<comment type="similarity">
    <text evidence="1">Belongs to the peptidase S58 family.</text>
</comment>
<dbReference type="InterPro" id="IPR016117">
    <property type="entry name" value="ArgJ-like_dom_sf"/>
</dbReference>
<dbReference type="AlphaFoldDB" id="A0AAU7JXD1"/>
<name>A0AAU7JXD1_9MICO</name>
<sequence length="362" mass="36115">MRPGPTNTLTDVPGVRVGHATRTEPGWLTGATVVLAPEAGAVAGVDVRGGAPGTRETDLLDPRNLVDRVNAVVLTGGSAFGLAAADGVVQRLYAAGLGWPMGEPGQVVPIVPGAVLFDLGRGGEFGNAPGAADGAAAFDAAVGPPAGRADRAHRADTVVVEQGCVGAGTGAKVGGLKGGIGSASAVLDDGTTVAALVAVNAIGSAVDDRTGELWGARFGFGGEFDHLGAPTEADLRAARERADAAYDGRPIRPGTATTIGVIATDATLTKAECQKVSGLGHDGLARALHPVHTLLDGDTLFTLATGEQPVPDLPSLHALMVAAGDCVTRAVAHAVLAATSVANGTVDLRSYRDAFPSAVRMG</sequence>
<dbReference type="GO" id="GO:0004177">
    <property type="term" value="F:aminopeptidase activity"/>
    <property type="evidence" value="ECO:0007669"/>
    <property type="project" value="TreeGrafter"/>
</dbReference>
<dbReference type="PANTHER" id="PTHR36512:SF3">
    <property type="entry name" value="BLR5678 PROTEIN"/>
    <property type="match status" value="1"/>
</dbReference>
<gene>
    <name evidence="2" type="ORF">ABEG17_05960</name>
</gene>